<dbReference type="RefSeq" id="YP_010163102.1">
    <property type="nucleotide sequence ID" value="NC_057456.1"/>
</dbReference>
<comment type="similarity">
    <text evidence="4">Belongs to the TIC214 family.</text>
</comment>
<dbReference type="InterPro" id="IPR008896">
    <property type="entry name" value="TIC214"/>
</dbReference>
<feature type="compositionally biased region" description="Basic and acidic residues" evidence="5">
    <location>
        <begin position="736"/>
        <end position="755"/>
    </location>
</feature>
<keyword evidence="3 4" id="KW-1001">Plastid inner membrane</keyword>
<dbReference type="EMBL" id="MN966639">
    <property type="protein sequence ID" value="QRI60894.1"/>
    <property type="molecule type" value="Genomic_DNA"/>
</dbReference>
<keyword evidence="4" id="KW-0653">Protein transport</keyword>
<comment type="subunit">
    <text evidence="4">Part of the Tic complex.</text>
</comment>
<feature type="region of interest" description="Disordered" evidence="5">
    <location>
        <begin position="734"/>
        <end position="755"/>
    </location>
</feature>
<dbReference type="GO" id="GO:0009706">
    <property type="term" value="C:chloroplast inner membrane"/>
    <property type="evidence" value="ECO:0007669"/>
    <property type="project" value="UniProtKB-SubCell"/>
</dbReference>
<feature type="transmembrane region" description="Helical" evidence="4">
    <location>
        <begin position="18"/>
        <end position="45"/>
    </location>
</feature>
<keyword evidence="4" id="KW-0812">Transmembrane</keyword>
<reference evidence="6" key="1">
    <citation type="submission" date="2020-01" db="EMBL/GenBank/DDBJ databases">
        <authorList>
            <person name="Oyebanji O.O."/>
            <person name="Zhang R."/>
            <person name="Chen S.-Y."/>
            <person name="Yi T.-S."/>
        </authorList>
    </citation>
    <scope>NUCLEOTIDE SEQUENCE</scope>
</reference>
<keyword evidence="4" id="KW-0813">Transport</keyword>
<name>A0A890W4G1_9FABA</name>
<feature type="transmembrane region" description="Helical" evidence="4">
    <location>
        <begin position="210"/>
        <end position="234"/>
    </location>
</feature>
<evidence type="ECO:0000256" key="1">
    <source>
        <dbReference type="ARBA" id="ARBA00002515"/>
    </source>
</evidence>
<evidence type="ECO:0000256" key="2">
    <source>
        <dbReference type="ARBA" id="ARBA00004478"/>
    </source>
</evidence>
<feature type="transmembrane region" description="Helical" evidence="4">
    <location>
        <begin position="164"/>
        <end position="189"/>
    </location>
</feature>
<keyword evidence="4" id="KW-0472">Membrane</keyword>
<evidence type="ECO:0000256" key="5">
    <source>
        <dbReference type="SAM" id="MobiDB-lite"/>
    </source>
</evidence>
<reference evidence="6" key="2">
    <citation type="journal article" name="Front. Plant Sci.">
        <title>New Insights Into the Plastome Evolution of the Millettioid/Phaseoloid Clade (Papilionoideae, Leguminosae).</title>
        <authorList>
            <person name="Oyebanji O."/>
            <person name="Zhang R."/>
            <person name="Chen S.Y."/>
            <person name="Yi T.S."/>
        </authorList>
    </citation>
    <scope>NUCLEOTIDE SEQUENCE</scope>
</reference>
<feature type="transmembrane region" description="Helical" evidence="4">
    <location>
        <begin position="125"/>
        <end position="144"/>
    </location>
</feature>
<dbReference type="GeneID" id="67265763"/>
<dbReference type="PANTHER" id="PTHR33163:SF40">
    <property type="entry name" value="PROTEIN TIC 214"/>
    <property type="match status" value="1"/>
</dbReference>
<organism evidence="6">
    <name type="scientific">Millettia dura</name>
    <dbReference type="NCBI Taxonomy" id="62119"/>
    <lineage>
        <taxon>Eukaryota</taxon>
        <taxon>Viridiplantae</taxon>
        <taxon>Streptophyta</taxon>
        <taxon>Embryophyta</taxon>
        <taxon>Tracheophyta</taxon>
        <taxon>Spermatophyta</taxon>
        <taxon>Magnoliopsida</taxon>
        <taxon>eudicotyledons</taxon>
        <taxon>Gunneridae</taxon>
        <taxon>Pentapetalae</taxon>
        <taxon>rosids</taxon>
        <taxon>fabids</taxon>
        <taxon>Fabales</taxon>
        <taxon>Fabaceae</taxon>
        <taxon>Papilionoideae</taxon>
        <taxon>50 kb inversion clade</taxon>
        <taxon>NPAAA clade</taxon>
        <taxon>indigoferoid/millettioid clade</taxon>
        <taxon>Millettieae</taxon>
        <taxon>Millettia</taxon>
    </lineage>
</organism>
<keyword evidence="4 6" id="KW-0934">Plastid</keyword>
<comment type="subcellular location">
    <subcellularLocation>
        <location evidence="2">Plastid</location>
        <location evidence="2">Chloroplast inner membrane</location>
        <topology evidence="2">Multi-pass membrane protein</topology>
    </subcellularLocation>
</comment>
<protein>
    <recommendedName>
        <fullName evidence="4">Protein TIC 214</fullName>
    </recommendedName>
    <alternativeName>
        <fullName evidence="4">Translocon at the inner envelope membrane of chloroplasts 214</fullName>
    </alternativeName>
</protein>
<sequence>MIFQSFILDNLVYLCMKIINSIVVVGLYYGFLTTFSIGPSYLFLLRARVMEEGTEKKVSATTGFITGQLMMLISIYYVPLHLTLGRPHTITVIALPYILFQFFANNRKKFLNYGYKNTNSIRNFSIQKLFFKNLIFQLLNPFFVPSSNLIRLVNIYLFRCNNKLLFLISSFVGWLIGYIFLMKWFELIFVSIQQNNSIKSNVFIRSNKYIMLEFPNSLSQIFLVSLFITCLYYLGRTPPPFFNNKLLEIQERGEIYKKRKIDIERNLQTAVTKRKRSTKKGLFADIFSKKEQDLYKINKEKKNFGLVQKPLINILFNYKRWNRPFRYIKNNRFENIIKNESSEFFFHTCESDGKERISFTYPQNLSTFHKMMETKIYLFTRKKNFYDELSNYWNYTNEEKRKKLSNEFINRAKILDNEFIPPDIFENRIRLCNDETKTKYLTKIYDPFLRGPFCGRIENCFSFLIKNEKNYKKNEILINKLHGILLYINNNIYTEFEQKLNTFDKKSLVNAFFFFNLINKFSKKSVSSFLNFETLYLFPKHEQEKLYSEEKNQIKFLFDAIRTDLNDKTIVNRNRKKCIRIKEISKKVPRWSYKFIDELEQLEGKNEAENYQIRSRKAKRVVILTKDLLKKDTSSNTRDRETDKTEKTKNELALIRYSQQPDFRRDIIKGSIRAQRRKIVTWKFFQRTVHSPLFLDKIEKSLFFFFNNFKSMKIFSIFQNWIGKKTEFQISDYTEEEKTKESEKEEENKNEINEKEEQKRIEIAEAWDNIIFAQVIRGFLLITQSILRKYILLPSLIITKNIVRMIFFQFPEWSEDYRDWQREMYIKCTYNGVQLSEKEFPKKWLTDGIQIKILFPFRLKPWHRSKIRSTEKEKNRIKKRKLKKKNFCFLTIWGREVELPFSGSSKNRFSFFDPIFKELKKKMKKLKKYFFLVSKILYKRTKLFLNILKETAEWIIKSILFLTKKIKKKLFNLLFIRLKKIDELSENKKDLTIDKNNPMIFESTIPIQSINWENYLLQKKKRKDLNAKTKTIIKQIEKMTKKEKKRGLFFSEINIHSKKTTHNNKRLELEKNILRILQRKNVRLIRKFYSFLQFIMKRVYIDIFLSIINIPKINIQLFLESTKKIINKSIYNNEINPERTDKTNPSIIQFISIIHESYNTKNTNSQNFCDVSFLSQAYVFFKLSQTKVINIYKYKLRSVFQYHERFFFLKNEIKNSFFGFGIQGIFHSKLKYKNPPNSVMNQWTNWLKGRYQYDLSQNKWSRLVPQKWRKRINQRRLTQNKDLTKCDLYDKNRFTFYKEQQVGSLKKKKMKKQYKYDLLSYNSINYVDNKDSYIYAYRSPFQANKKQKISSNYNTHKKKMDKMSNISIKHYTEKDVIIDMEKNMDRKYFDWMGIKVEILNRSISNPIFWLFSKFLIFQNAYKSNPWSIPIKSLFFHFNLNQNASENKNRITRKKRIIDNFIPLKKKKSPEFELETRNRAKIEYTGRANIESSLSNQEKEIQKDFAKSKSKKDSKSIKKTKDKMEAELNLLLRKFLNVNLNWKNFLGTKILQNVKVYCLLVRLKNLRGISIASIQRGELDLDIMMIQKDFTFPSLRKNKKQNKKPKEIFIIEPVRLSRKNNQNFFLYQTIGISLIHKNKHKIYQRNPEKNHVDKKNFDKYITIIRDEKITEKEEKKNYDLLIPENILSTRRRRELRILICLNPRSQNSTQNRNTNFYAENKYFQVLTKKRKDLDIEKKKLMNFKIFIWPNYRFEDLACINRYWFNTHNGSRFSIIRIHMYPRLKIR</sequence>
<keyword evidence="4 6" id="KW-0150">Chloroplast</keyword>
<dbReference type="Pfam" id="PF05758">
    <property type="entry name" value="Ycf1"/>
    <property type="match status" value="1"/>
</dbReference>
<keyword evidence="4" id="KW-1133">Transmembrane helix</keyword>
<comment type="function">
    <text evidence="1 4">Involved in protein precursor import into chloroplasts. May be part of an intermediate translocation complex acting as a protein-conducting channel at the inner envelope.</text>
</comment>
<proteinExistence type="inferred from homology"/>
<gene>
    <name evidence="6" type="primary">ycf1</name>
    <name evidence="4" type="synonym">TIC214</name>
</gene>
<evidence type="ECO:0000256" key="3">
    <source>
        <dbReference type="ARBA" id="ARBA00022780"/>
    </source>
</evidence>
<evidence type="ECO:0000256" key="4">
    <source>
        <dbReference type="RuleBase" id="RU364085"/>
    </source>
</evidence>
<feature type="transmembrane region" description="Helical" evidence="4">
    <location>
        <begin position="57"/>
        <end position="78"/>
    </location>
</feature>
<feature type="transmembrane region" description="Helical" evidence="4">
    <location>
        <begin position="84"/>
        <end position="104"/>
    </location>
</feature>
<dbReference type="GO" id="GO:0015031">
    <property type="term" value="P:protein transport"/>
    <property type="evidence" value="ECO:0007669"/>
    <property type="project" value="UniProtKB-KW"/>
</dbReference>
<geneLocation type="chloroplast" evidence="6"/>
<evidence type="ECO:0000313" key="6">
    <source>
        <dbReference type="EMBL" id="QRI60894.1"/>
    </source>
</evidence>
<dbReference type="PANTHER" id="PTHR33163">
    <property type="entry name" value="PROTEIN TIC 214-RELATED"/>
    <property type="match status" value="1"/>
</dbReference>
<accession>A0A890W4G1</accession>